<dbReference type="SUPFAM" id="SSF161098">
    <property type="entry name" value="MetI-like"/>
    <property type="match status" value="1"/>
</dbReference>
<evidence type="ECO:0000256" key="1">
    <source>
        <dbReference type="ARBA" id="ARBA00004651"/>
    </source>
</evidence>
<proteinExistence type="inferred from homology"/>
<dbReference type="Gene3D" id="1.10.3720.10">
    <property type="entry name" value="MetI-like"/>
    <property type="match status" value="1"/>
</dbReference>
<comment type="similarity">
    <text evidence="7">Belongs to the binding-protein-dependent transport system permease family.</text>
</comment>
<dbReference type="GO" id="GO:0055085">
    <property type="term" value="P:transmembrane transport"/>
    <property type="evidence" value="ECO:0007669"/>
    <property type="project" value="InterPro"/>
</dbReference>
<feature type="transmembrane region" description="Helical" evidence="7">
    <location>
        <begin position="101"/>
        <end position="124"/>
    </location>
</feature>
<evidence type="ECO:0000256" key="3">
    <source>
        <dbReference type="ARBA" id="ARBA00022475"/>
    </source>
</evidence>
<evidence type="ECO:0000313" key="9">
    <source>
        <dbReference type="EMBL" id="SFP00313.1"/>
    </source>
</evidence>
<dbReference type="PANTHER" id="PTHR43163:SF6">
    <property type="entry name" value="DIPEPTIDE TRANSPORT SYSTEM PERMEASE PROTEIN DPPB-RELATED"/>
    <property type="match status" value="1"/>
</dbReference>
<feature type="transmembrane region" description="Helical" evidence="7">
    <location>
        <begin position="136"/>
        <end position="159"/>
    </location>
</feature>
<dbReference type="Pfam" id="PF00528">
    <property type="entry name" value="BPD_transp_1"/>
    <property type="match status" value="1"/>
</dbReference>
<keyword evidence="5 7" id="KW-1133">Transmembrane helix</keyword>
<accession>A0A1I5LT31</accession>
<organism evidence="9 10">
    <name type="scientific">Amycolatopsis arida</name>
    <dbReference type="NCBI Taxonomy" id="587909"/>
    <lineage>
        <taxon>Bacteria</taxon>
        <taxon>Bacillati</taxon>
        <taxon>Actinomycetota</taxon>
        <taxon>Actinomycetes</taxon>
        <taxon>Pseudonocardiales</taxon>
        <taxon>Pseudonocardiaceae</taxon>
        <taxon>Amycolatopsis</taxon>
    </lineage>
</organism>
<evidence type="ECO:0000256" key="2">
    <source>
        <dbReference type="ARBA" id="ARBA00022448"/>
    </source>
</evidence>
<dbReference type="OrthoDB" id="147639at2"/>
<dbReference type="InterPro" id="IPR000515">
    <property type="entry name" value="MetI-like"/>
</dbReference>
<dbReference type="Proteomes" id="UP000198727">
    <property type="component" value="Unassembled WGS sequence"/>
</dbReference>
<evidence type="ECO:0000256" key="6">
    <source>
        <dbReference type="ARBA" id="ARBA00023136"/>
    </source>
</evidence>
<feature type="transmembrane region" description="Helical" evidence="7">
    <location>
        <begin position="229"/>
        <end position="255"/>
    </location>
</feature>
<evidence type="ECO:0000256" key="5">
    <source>
        <dbReference type="ARBA" id="ARBA00022989"/>
    </source>
</evidence>
<keyword evidence="10" id="KW-1185">Reference proteome</keyword>
<protein>
    <submittedName>
        <fullName evidence="9">Peptide/nickel transport system permease protein</fullName>
    </submittedName>
</protein>
<dbReference type="PROSITE" id="PS50928">
    <property type="entry name" value="ABC_TM1"/>
    <property type="match status" value="1"/>
</dbReference>
<keyword evidence="2 7" id="KW-0813">Transport</keyword>
<dbReference type="CDD" id="cd06261">
    <property type="entry name" value="TM_PBP2"/>
    <property type="match status" value="1"/>
</dbReference>
<keyword evidence="3" id="KW-1003">Cell membrane</keyword>
<dbReference type="GO" id="GO:0005886">
    <property type="term" value="C:plasma membrane"/>
    <property type="evidence" value="ECO:0007669"/>
    <property type="project" value="UniProtKB-SubCell"/>
</dbReference>
<gene>
    <name evidence="9" type="ORF">SAMN05421810_101653</name>
</gene>
<feature type="transmembrane region" description="Helical" evidence="7">
    <location>
        <begin position="275"/>
        <end position="298"/>
    </location>
</feature>
<comment type="subcellular location">
    <subcellularLocation>
        <location evidence="1 7">Cell membrane</location>
        <topology evidence="1 7">Multi-pass membrane protein</topology>
    </subcellularLocation>
</comment>
<feature type="transmembrane region" description="Helical" evidence="7">
    <location>
        <begin position="7"/>
        <end position="25"/>
    </location>
</feature>
<evidence type="ECO:0000313" key="10">
    <source>
        <dbReference type="Proteomes" id="UP000198727"/>
    </source>
</evidence>
<feature type="transmembrane region" description="Helical" evidence="7">
    <location>
        <begin position="171"/>
        <end position="193"/>
    </location>
</feature>
<dbReference type="PANTHER" id="PTHR43163">
    <property type="entry name" value="DIPEPTIDE TRANSPORT SYSTEM PERMEASE PROTEIN DPPB-RELATED"/>
    <property type="match status" value="1"/>
</dbReference>
<dbReference type="AlphaFoldDB" id="A0A1I5LT31"/>
<dbReference type="InterPro" id="IPR045621">
    <property type="entry name" value="BPD_transp_1_N"/>
</dbReference>
<dbReference type="InterPro" id="IPR035906">
    <property type="entry name" value="MetI-like_sf"/>
</dbReference>
<evidence type="ECO:0000259" key="8">
    <source>
        <dbReference type="PROSITE" id="PS50928"/>
    </source>
</evidence>
<name>A0A1I5LT31_9PSEU</name>
<keyword evidence="4 7" id="KW-0812">Transmembrane</keyword>
<evidence type="ECO:0000256" key="7">
    <source>
        <dbReference type="RuleBase" id="RU363032"/>
    </source>
</evidence>
<dbReference type="EMBL" id="FOWW01000001">
    <property type="protein sequence ID" value="SFP00313.1"/>
    <property type="molecule type" value="Genomic_DNA"/>
</dbReference>
<dbReference type="Pfam" id="PF19300">
    <property type="entry name" value="BPD_transp_1_N"/>
    <property type="match status" value="1"/>
</dbReference>
<feature type="domain" description="ABC transmembrane type-1" evidence="8">
    <location>
        <begin position="97"/>
        <end position="298"/>
    </location>
</feature>
<keyword evidence="6 7" id="KW-0472">Membrane</keyword>
<dbReference type="STRING" id="587909.SAMN05421810_101653"/>
<reference evidence="10" key="1">
    <citation type="submission" date="2016-10" db="EMBL/GenBank/DDBJ databases">
        <authorList>
            <person name="Varghese N."/>
            <person name="Submissions S."/>
        </authorList>
    </citation>
    <scope>NUCLEOTIDE SEQUENCE [LARGE SCALE GENOMIC DNA]</scope>
    <source>
        <strain evidence="10">CGMCC 4.5579</strain>
    </source>
</reference>
<sequence length="307" mass="32018">MAVAGRVGQAALTLLVASVAVWTLLDRTPGDPAQRVLSARGITEPDPALVAATRAELGLDHPLPVRFGQWLLGALRGDLGVSWRTGRPVAEEFATRLPATLTLTAVALLIAVGLAMVLGLVAAAAPRRWPDTVSRVVSLGMLAVPGFLLGVLLLDVVVVRLGAGRVISDGTLATVGLPALTLALTSAGVWARVLRAAVLEARSAPFLHVSAARGATPRRRLVVHVLPHALPPFLTVVGLSTAAFLGGAPIVETVFTWPGLGRYVVESIHARDMPAVAGFTLLAVVAYVVVSLAVDVLLRRIDPRSRP</sequence>
<evidence type="ECO:0000256" key="4">
    <source>
        <dbReference type="ARBA" id="ARBA00022692"/>
    </source>
</evidence>